<dbReference type="GO" id="GO:0016212">
    <property type="term" value="F:kynurenine-oxoglutarate transaminase activity"/>
    <property type="evidence" value="ECO:0007669"/>
    <property type="project" value="TreeGrafter"/>
</dbReference>
<evidence type="ECO:0000256" key="5">
    <source>
        <dbReference type="ARBA" id="ARBA00022898"/>
    </source>
</evidence>
<name>A0A4Q1RIM9_9FIRM</name>
<protein>
    <recommendedName>
        <fullName evidence="6">Aminotransferase</fullName>
        <ecNumber evidence="6">2.6.1.-</ecNumber>
    </recommendedName>
</protein>
<evidence type="ECO:0000259" key="7">
    <source>
        <dbReference type="Pfam" id="PF00155"/>
    </source>
</evidence>
<keyword evidence="9" id="KW-1185">Reference proteome</keyword>
<dbReference type="GO" id="GO:0005737">
    <property type="term" value="C:cytoplasm"/>
    <property type="evidence" value="ECO:0007669"/>
    <property type="project" value="TreeGrafter"/>
</dbReference>
<dbReference type="InterPro" id="IPR015422">
    <property type="entry name" value="PyrdxlP-dep_Trfase_small"/>
</dbReference>
<organism evidence="8 9">
    <name type="scientific">Blautia faecicola</name>
    <dbReference type="NCBI Taxonomy" id="2509240"/>
    <lineage>
        <taxon>Bacteria</taxon>
        <taxon>Bacillati</taxon>
        <taxon>Bacillota</taxon>
        <taxon>Clostridia</taxon>
        <taxon>Lachnospirales</taxon>
        <taxon>Lachnospiraceae</taxon>
        <taxon>Blautia</taxon>
    </lineage>
</organism>
<gene>
    <name evidence="8" type="ORF">ETP43_10420</name>
</gene>
<evidence type="ECO:0000313" key="8">
    <source>
        <dbReference type="EMBL" id="RXS75590.1"/>
    </source>
</evidence>
<dbReference type="InterPro" id="IPR015424">
    <property type="entry name" value="PyrdxlP-dep_Trfase"/>
</dbReference>
<dbReference type="PROSITE" id="PS00105">
    <property type="entry name" value="AA_TRANSFER_CLASS_1"/>
    <property type="match status" value="1"/>
</dbReference>
<dbReference type="EC" id="2.6.1.-" evidence="6"/>
<dbReference type="OrthoDB" id="9802328at2"/>
<dbReference type="FunFam" id="3.40.640.10:FF:000033">
    <property type="entry name" value="Aspartate aminotransferase"/>
    <property type="match status" value="1"/>
</dbReference>
<dbReference type="InterPro" id="IPR051326">
    <property type="entry name" value="Kynurenine-oxoglutarate_AT"/>
</dbReference>
<comment type="similarity">
    <text evidence="2 6">Belongs to the class-I pyridoxal-phosphate-dependent aminotransferase family.</text>
</comment>
<proteinExistence type="inferred from homology"/>
<comment type="cofactor">
    <cofactor evidence="1 6">
        <name>pyridoxal 5'-phosphate</name>
        <dbReference type="ChEBI" id="CHEBI:597326"/>
    </cofactor>
</comment>
<comment type="caution">
    <text evidence="8">The sequence shown here is derived from an EMBL/GenBank/DDBJ whole genome shotgun (WGS) entry which is preliminary data.</text>
</comment>
<dbReference type="InterPro" id="IPR015421">
    <property type="entry name" value="PyrdxlP-dep_Trfase_major"/>
</dbReference>
<dbReference type="Gene3D" id="3.90.1150.10">
    <property type="entry name" value="Aspartate Aminotransferase, domain 1"/>
    <property type="match status" value="1"/>
</dbReference>
<accession>A0A4Q1RIM9</accession>
<evidence type="ECO:0000256" key="6">
    <source>
        <dbReference type="RuleBase" id="RU000481"/>
    </source>
</evidence>
<dbReference type="SUPFAM" id="SSF53383">
    <property type="entry name" value="PLP-dependent transferases"/>
    <property type="match status" value="1"/>
</dbReference>
<dbReference type="PANTHER" id="PTHR43807:SF20">
    <property type="entry name" value="FI04487P"/>
    <property type="match status" value="1"/>
</dbReference>
<dbReference type="CDD" id="cd00609">
    <property type="entry name" value="AAT_like"/>
    <property type="match status" value="1"/>
</dbReference>
<dbReference type="GO" id="GO:0030170">
    <property type="term" value="F:pyridoxal phosphate binding"/>
    <property type="evidence" value="ECO:0007669"/>
    <property type="project" value="InterPro"/>
</dbReference>
<evidence type="ECO:0000256" key="4">
    <source>
        <dbReference type="ARBA" id="ARBA00022679"/>
    </source>
</evidence>
<dbReference type="PANTHER" id="PTHR43807">
    <property type="entry name" value="FI04487P"/>
    <property type="match status" value="1"/>
</dbReference>
<feature type="domain" description="Aminotransferase class I/classII large" evidence="7">
    <location>
        <begin position="29"/>
        <end position="384"/>
    </location>
</feature>
<dbReference type="AlphaFoldDB" id="A0A4Q1RIM9"/>
<keyword evidence="3 6" id="KW-0032">Aminotransferase</keyword>
<keyword evidence="5" id="KW-0663">Pyridoxal phosphate</keyword>
<evidence type="ECO:0000256" key="1">
    <source>
        <dbReference type="ARBA" id="ARBA00001933"/>
    </source>
</evidence>
<dbReference type="EMBL" id="SDKC01000001">
    <property type="protein sequence ID" value="RXS75590.1"/>
    <property type="molecule type" value="Genomic_DNA"/>
</dbReference>
<reference evidence="8 9" key="1">
    <citation type="submission" date="2019-01" db="EMBL/GenBank/DDBJ databases">
        <title>Blautia sp. nov. KGMB01111 isolated human feces.</title>
        <authorList>
            <person name="Park J.-E."/>
            <person name="Kim J.-S."/>
            <person name="Park S.-H."/>
        </authorList>
    </citation>
    <scope>NUCLEOTIDE SEQUENCE [LARGE SCALE GENOMIC DNA]</scope>
    <source>
        <strain evidence="8 9">KGMB01111</strain>
    </source>
</reference>
<evidence type="ECO:0000256" key="3">
    <source>
        <dbReference type="ARBA" id="ARBA00022576"/>
    </source>
</evidence>
<evidence type="ECO:0000313" key="9">
    <source>
        <dbReference type="Proteomes" id="UP000290106"/>
    </source>
</evidence>
<keyword evidence="4 6" id="KW-0808">Transferase</keyword>
<dbReference type="InterPro" id="IPR004839">
    <property type="entry name" value="Aminotransferase_I/II_large"/>
</dbReference>
<dbReference type="Proteomes" id="UP000290106">
    <property type="component" value="Unassembled WGS sequence"/>
</dbReference>
<evidence type="ECO:0000256" key="2">
    <source>
        <dbReference type="ARBA" id="ARBA00007441"/>
    </source>
</evidence>
<dbReference type="InterPro" id="IPR004838">
    <property type="entry name" value="NHTrfase_class1_PyrdxlP-BS"/>
</dbReference>
<dbReference type="Pfam" id="PF00155">
    <property type="entry name" value="Aminotran_1_2"/>
    <property type="match status" value="1"/>
</dbReference>
<sequence>MPGLSNRVQTFTDSVIRRMTRISDEYGAINLSQGFPDFDPPKEIMDALAKAAYEGPHQYSITFGAENFREALARKQGRAIGRTIDPDKEIVVTCGGTEAMMCAMMTICNPGDKVMVFSPFYENYGADAILSGADPIYIPLVPPEYHFDMSLVEKGFQDGAKAIIVCNPSNPCGKVFSREELMGIGELAVKYDAFVVTDEVYEHMVYAPYHHTCMASLPGMYEHTITCNSLSKTYSITGWRLGYLIGPEEVIEAAKKVHDFLTVGAAAPLQEAATVGLNFPESYYTELLETYTKKRAYFLDGLDRIGLKHNVPQGTYFVLIDIQEFLDLPQFAGYTDLEFCEWMIKNIGVAAVPGSSFFKEDVNHLIRLHFAREEATIDEALERLSKLKELLK</sequence>
<dbReference type="Gene3D" id="3.40.640.10">
    <property type="entry name" value="Type I PLP-dependent aspartate aminotransferase-like (Major domain)"/>
    <property type="match status" value="1"/>
</dbReference>
<dbReference type="RefSeq" id="WP_129258004.1">
    <property type="nucleotide sequence ID" value="NZ_SDKC01000001.1"/>
</dbReference>